<dbReference type="InterPro" id="IPR059179">
    <property type="entry name" value="MLKL-like_MCAfunc"/>
</dbReference>
<evidence type="ECO:0000259" key="8">
    <source>
        <dbReference type="PROSITE" id="PS50287"/>
    </source>
</evidence>
<dbReference type="PROSITE" id="PS00420">
    <property type="entry name" value="SRCR_1"/>
    <property type="match status" value="1"/>
</dbReference>
<dbReference type="InterPro" id="IPR011009">
    <property type="entry name" value="Kinase-like_dom_sf"/>
</dbReference>
<dbReference type="InterPro" id="IPR000719">
    <property type="entry name" value="Prot_kinase_dom"/>
</dbReference>
<feature type="compositionally biased region" description="Basic and acidic residues" evidence="6">
    <location>
        <begin position="236"/>
        <end position="247"/>
    </location>
</feature>
<dbReference type="InterPro" id="IPR008271">
    <property type="entry name" value="Ser/Thr_kinase_AS"/>
</dbReference>
<dbReference type="CDD" id="cd13999">
    <property type="entry name" value="STKc_MAP3K-like"/>
    <property type="match status" value="1"/>
</dbReference>
<proteinExistence type="predicted"/>
<comment type="caution">
    <text evidence="9">The sequence shown here is derived from an EMBL/GenBank/DDBJ whole genome shotgun (WGS) entry which is preliminary data.</text>
</comment>
<dbReference type="SUPFAM" id="SSF56487">
    <property type="entry name" value="SRCR-like"/>
    <property type="match status" value="1"/>
</dbReference>
<dbReference type="Pfam" id="PF07714">
    <property type="entry name" value="PK_Tyr_Ser-Thr"/>
    <property type="match status" value="1"/>
</dbReference>
<dbReference type="PROSITE" id="PS50287">
    <property type="entry name" value="SRCR_2"/>
    <property type="match status" value="1"/>
</dbReference>
<evidence type="ECO:0000256" key="4">
    <source>
        <dbReference type="ARBA" id="ARBA00023180"/>
    </source>
</evidence>
<keyword evidence="2" id="KW-0067">ATP-binding</keyword>
<accession>A0AAE0ESW3</accession>
<evidence type="ECO:0000256" key="3">
    <source>
        <dbReference type="ARBA" id="ARBA00023157"/>
    </source>
</evidence>
<dbReference type="Gene3D" id="1.10.510.10">
    <property type="entry name" value="Transferase(Phosphotransferase) domain 1"/>
    <property type="match status" value="1"/>
</dbReference>
<dbReference type="EMBL" id="LGRX02033844">
    <property type="protein sequence ID" value="KAK3239708.1"/>
    <property type="molecule type" value="Genomic_DNA"/>
</dbReference>
<feature type="domain" description="SRCR" evidence="8">
    <location>
        <begin position="5"/>
        <end position="105"/>
    </location>
</feature>
<dbReference type="InterPro" id="IPR036772">
    <property type="entry name" value="SRCR-like_dom_sf"/>
</dbReference>
<keyword evidence="4" id="KW-0325">Glycoprotein</keyword>
<sequence>MTTVVRLVDGSTSLEGRVEIFHDGEWGTVCDDSWDVHDGAVVCRQLGYDGVAYVHGSAYFGSGSGNIWLDDVTCEGSEGSLDSCNSSGWGTHNCGSSEDAGVTCYNIEDGDYDEYEYEYYACLTDCEIFHSEYWEPKTCEELYNMTTGDGCAANCDYEIIYDIHWVHHDALNCSEYGEYGEYNYEDYGGEIDSSSPSSPPPTLIFYRRRKSSQVRDEPQPLKQPKDGKASTKSRVSQKERDSQHEESAECVVEIGEAVTSVEMVPKMSSEVTGLMDMQMALNHAGALSGQQSNGGTQLDFTTGFVPAAELAGLALGSAMSSFAVLKSVAHLAGEIYSLYKCVQANHRVCSRLAERALSLQSALSRFATKLHEAGHASERLDKDNYTSLNMQLIRVLQAMERAHDLIQSWGGAKQTFFSKLKRALISRHFHEEFIECNQQLSDCLADLRGDAMLQMFVKQISLPDSSAWQGEDHQDSLTDMQAIPAAIAAVAQSQNELHSSLASVHLNMHQLKSALEAHGVTAASLEKGFAQLEMKLDKIESKLDLNASNASKNFEDMKGELSKLRDLLQQSNSHSKAGKGGARTSKMQFLKDKMPHLSIAYEELRLMEEVGSGGFGTVYRGTWQGSDIAYKRIFIDSSNKKTAERQIKQLYQEAYIMSLLRNPVVCPLYGVVLEAPQYGLVLPFYSGGALDDFLRDEDMDMTQDMYLQMALSISSAMVHLHGCSQPVVHGDLKSRNVLLTAPWEQGSLPKLMLCDFGLSAVKIDVQNTVGSMVSMATQNNGGGTLNWNAPELFEQDAVATKASDVYAFGMIMYELISRRYPFQGLPESRVLQLVVDKHERPKISEGFLVAYVELMQDCWAQKAADRPAFPEIQRRLQKIVDAHCKKPESKVHHAMSRKEIDWYDSAYTPEI</sequence>
<dbReference type="Gene3D" id="1.20.930.20">
    <property type="entry name" value="Adaptor protein Cbl, N-terminal domain"/>
    <property type="match status" value="1"/>
</dbReference>
<name>A0AAE0ESW3_9CHLO</name>
<feature type="domain" description="Protein kinase" evidence="7">
    <location>
        <begin position="604"/>
        <end position="880"/>
    </location>
</feature>
<dbReference type="PROSITE" id="PS50011">
    <property type="entry name" value="PROTEIN_KINASE_DOM"/>
    <property type="match status" value="1"/>
</dbReference>
<dbReference type="Gene3D" id="3.10.250.10">
    <property type="entry name" value="SRCR-like domain"/>
    <property type="match status" value="1"/>
</dbReference>
<evidence type="ECO:0000256" key="6">
    <source>
        <dbReference type="SAM" id="MobiDB-lite"/>
    </source>
</evidence>
<dbReference type="AlphaFoldDB" id="A0AAE0ESW3"/>
<evidence type="ECO:0000256" key="2">
    <source>
        <dbReference type="ARBA" id="ARBA00022840"/>
    </source>
</evidence>
<dbReference type="PANTHER" id="PTHR44329:SF298">
    <property type="entry name" value="MIXED LINEAGE KINASE DOMAIN-LIKE PROTEIN"/>
    <property type="match status" value="1"/>
</dbReference>
<evidence type="ECO:0000256" key="1">
    <source>
        <dbReference type="ARBA" id="ARBA00022741"/>
    </source>
</evidence>
<dbReference type="Proteomes" id="UP001190700">
    <property type="component" value="Unassembled WGS sequence"/>
</dbReference>
<keyword evidence="3" id="KW-1015">Disulfide bond</keyword>
<dbReference type="GO" id="GO:0016020">
    <property type="term" value="C:membrane"/>
    <property type="evidence" value="ECO:0007669"/>
    <property type="project" value="InterPro"/>
</dbReference>
<dbReference type="GO" id="GO:0007166">
    <property type="term" value="P:cell surface receptor signaling pathway"/>
    <property type="evidence" value="ECO:0007669"/>
    <property type="project" value="InterPro"/>
</dbReference>
<dbReference type="InterPro" id="IPR051681">
    <property type="entry name" value="Ser/Thr_Kinases-Pseudokinases"/>
</dbReference>
<dbReference type="InterPro" id="IPR036537">
    <property type="entry name" value="Adaptor_Cbl_N_dom_sf"/>
</dbReference>
<reference evidence="9 10" key="1">
    <citation type="journal article" date="2015" name="Genome Biol. Evol.">
        <title>Comparative Genomics of a Bacterivorous Green Alga Reveals Evolutionary Causalities and Consequences of Phago-Mixotrophic Mode of Nutrition.</title>
        <authorList>
            <person name="Burns J.A."/>
            <person name="Paasch A."/>
            <person name="Narechania A."/>
            <person name="Kim E."/>
        </authorList>
    </citation>
    <scope>NUCLEOTIDE SEQUENCE [LARGE SCALE GENOMIC DNA]</scope>
    <source>
        <strain evidence="9 10">PLY_AMNH</strain>
    </source>
</reference>
<keyword evidence="5" id="KW-0175">Coiled coil</keyword>
<feature type="coiled-coil region" evidence="5">
    <location>
        <begin position="522"/>
        <end position="567"/>
    </location>
</feature>
<dbReference type="Pfam" id="PF22215">
    <property type="entry name" value="MLKL_N"/>
    <property type="match status" value="1"/>
</dbReference>
<dbReference type="SMART" id="SM00220">
    <property type="entry name" value="S_TKc"/>
    <property type="match status" value="1"/>
</dbReference>
<evidence type="ECO:0000259" key="7">
    <source>
        <dbReference type="PROSITE" id="PS50011"/>
    </source>
</evidence>
<dbReference type="InterPro" id="IPR001190">
    <property type="entry name" value="SRCR"/>
</dbReference>
<feature type="compositionally biased region" description="Basic and acidic residues" evidence="6">
    <location>
        <begin position="213"/>
        <end position="229"/>
    </location>
</feature>
<gene>
    <name evidence="9" type="ORF">CYMTET_50391</name>
</gene>
<dbReference type="SMART" id="SM00202">
    <property type="entry name" value="SR"/>
    <property type="match status" value="1"/>
</dbReference>
<dbReference type="GO" id="GO:0005524">
    <property type="term" value="F:ATP binding"/>
    <property type="evidence" value="ECO:0007669"/>
    <property type="project" value="UniProtKB-KW"/>
</dbReference>
<protein>
    <submittedName>
        <fullName evidence="9">Uncharacterized protein</fullName>
    </submittedName>
</protein>
<keyword evidence="10" id="KW-1185">Reference proteome</keyword>
<dbReference type="SUPFAM" id="SSF56112">
    <property type="entry name" value="Protein kinase-like (PK-like)"/>
    <property type="match status" value="1"/>
</dbReference>
<dbReference type="PRINTS" id="PR00258">
    <property type="entry name" value="SPERACTRCPTR"/>
</dbReference>
<evidence type="ECO:0000313" key="10">
    <source>
        <dbReference type="Proteomes" id="UP001190700"/>
    </source>
</evidence>
<organism evidence="9 10">
    <name type="scientific">Cymbomonas tetramitiformis</name>
    <dbReference type="NCBI Taxonomy" id="36881"/>
    <lineage>
        <taxon>Eukaryota</taxon>
        <taxon>Viridiplantae</taxon>
        <taxon>Chlorophyta</taxon>
        <taxon>Pyramimonadophyceae</taxon>
        <taxon>Pyramimonadales</taxon>
        <taxon>Pyramimonadaceae</taxon>
        <taxon>Cymbomonas</taxon>
    </lineage>
</organism>
<evidence type="ECO:0000313" key="9">
    <source>
        <dbReference type="EMBL" id="KAK3239708.1"/>
    </source>
</evidence>
<dbReference type="InterPro" id="IPR054000">
    <property type="entry name" value="MLKL_N"/>
</dbReference>
<dbReference type="InterPro" id="IPR001245">
    <property type="entry name" value="Ser-Thr/Tyr_kinase_cat_dom"/>
</dbReference>
<keyword evidence="1" id="KW-0547">Nucleotide-binding</keyword>
<feature type="region of interest" description="Disordered" evidence="6">
    <location>
        <begin position="209"/>
        <end position="249"/>
    </location>
</feature>
<dbReference type="Pfam" id="PF00530">
    <property type="entry name" value="SRCR"/>
    <property type="match status" value="1"/>
</dbReference>
<dbReference type="PROSITE" id="PS00108">
    <property type="entry name" value="PROTEIN_KINASE_ST"/>
    <property type="match status" value="1"/>
</dbReference>
<evidence type="ECO:0000256" key="5">
    <source>
        <dbReference type="SAM" id="Coils"/>
    </source>
</evidence>
<dbReference type="FunFam" id="3.10.250.10:FF:000011">
    <property type="entry name" value="Scavenger receptor class A member 5"/>
    <property type="match status" value="1"/>
</dbReference>
<dbReference type="PANTHER" id="PTHR44329">
    <property type="entry name" value="SERINE/THREONINE-PROTEIN KINASE TNNI3K-RELATED"/>
    <property type="match status" value="1"/>
</dbReference>
<dbReference type="CDD" id="cd21037">
    <property type="entry name" value="MLKL_NTD"/>
    <property type="match status" value="1"/>
</dbReference>
<dbReference type="GO" id="GO:0004674">
    <property type="term" value="F:protein serine/threonine kinase activity"/>
    <property type="evidence" value="ECO:0007669"/>
    <property type="project" value="TreeGrafter"/>
</dbReference>